<dbReference type="Pfam" id="PF00443">
    <property type="entry name" value="UCH"/>
    <property type="match status" value="1"/>
</dbReference>
<dbReference type="EC" id="3.4.19.12" evidence="7"/>
<keyword evidence="5 7" id="KW-0378">Hydrolase</keyword>
<dbReference type="SUPFAM" id="SSF54001">
    <property type="entry name" value="Cysteine proteinases"/>
    <property type="match status" value="1"/>
</dbReference>
<dbReference type="HOGENOM" id="CLU_008279_10_4_1"/>
<dbReference type="Gene3D" id="3.90.70.10">
    <property type="entry name" value="Cysteine proteinases"/>
    <property type="match status" value="1"/>
</dbReference>
<dbReference type="AlphaFoldDB" id="A0A0C3A5G2"/>
<feature type="region of interest" description="Disordered" evidence="8">
    <location>
        <begin position="475"/>
        <end position="499"/>
    </location>
</feature>
<feature type="compositionally biased region" description="Polar residues" evidence="8">
    <location>
        <begin position="620"/>
        <end position="635"/>
    </location>
</feature>
<evidence type="ECO:0000313" key="11">
    <source>
        <dbReference type="Proteomes" id="UP000053989"/>
    </source>
</evidence>
<dbReference type="PROSITE" id="PS00972">
    <property type="entry name" value="USP_1"/>
    <property type="match status" value="1"/>
</dbReference>
<accession>A0A0C3A5G2</accession>
<name>A0A0C3A5G2_9AGAM</name>
<dbReference type="Proteomes" id="UP000053989">
    <property type="component" value="Unassembled WGS sequence"/>
</dbReference>
<dbReference type="InterPro" id="IPR001394">
    <property type="entry name" value="Peptidase_C19_UCH"/>
</dbReference>
<dbReference type="InParanoid" id="A0A0C3A5G2"/>
<dbReference type="GO" id="GO:0004843">
    <property type="term" value="F:cysteine-type deubiquitinase activity"/>
    <property type="evidence" value="ECO:0007669"/>
    <property type="project" value="UniProtKB-UniRule"/>
</dbReference>
<feature type="region of interest" description="Disordered" evidence="8">
    <location>
        <begin position="1"/>
        <end position="23"/>
    </location>
</feature>
<dbReference type="InterPro" id="IPR050164">
    <property type="entry name" value="Peptidase_C19"/>
</dbReference>
<feature type="compositionally biased region" description="Basic residues" evidence="8">
    <location>
        <begin position="636"/>
        <end position="655"/>
    </location>
</feature>
<evidence type="ECO:0000256" key="7">
    <source>
        <dbReference type="RuleBase" id="RU366025"/>
    </source>
</evidence>
<dbReference type="PROSITE" id="PS00973">
    <property type="entry name" value="USP_2"/>
    <property type="match status" value="1"/>
</dbReference>
<feature type="compositionally biased region" description="Polar residues" evidence="8">
    <location>
        <begin position="573"/>
        <end position="594"/>
    </location>
</feature>
<dbReference type="InterPro" id="IPR028889">
    <property type="entry name" value="USP"/>
</dbReference>
<dbReference type="GO" id="GO:0005634">
    <property type="term" value="C:nucleus"/>
    <property type="evidence" value="ECO:0007669"/>
    <property type="project" value="TreeGrafter"/>
</dbReference>
<feature type="region of interest" description="Disordered" evidence="8">
    <location>
        <begin position="513"/>
        <end position="666"/>
    </location>
</feature>
<feature type="domain" description="USP" evidence="9">
    <location>
        <begin position="115"/>
        <end position="414"/>
    </location>
</feature>
<reference evidence="10 11" key="1">
    <citation type="submission" date="2014-04" db="EMBL/GenBank/DDBJ databases">
        <authorList>
            <consortium name="DOE Joint Genome Institute"/>
            <person name="Kuo A."/>
            <person name="Kohler A."/>
            <person name="Nagy L.G."/>
            <person name="Floudas D."/>
            <person name="Copeland A."/>
            <person name="Barry K.W."/>
            <person name="Cichocki N."/>
            <person name="Veneault-Fourrey C."/>
            <person name="LaButti K."/>
            <person name="Lindquist E.A."/>
            <person name="Lipzen A."/>
            <person name="Lundell T."/>
            <person name="Morin E."/>
            <person name="Murat C."/>
            <person name="Sun H."/>
            <person name="Tunlid A."/>
            <person name="Henrissat B."/>
            <person name="Grigoriev I.V."/>
            <person name="Hibbett D.S."/>
            <person name="Martin F."/>
            <person name="Nordberg H.P."/>
            <person name="Cantor M.N."/>
            <person name="Hua S.X."/>
        </authorList>
    </citation>
    <scope>NUCLEOTIDE SEQUENCE [LARGE SCALE GENOMIC DNA]</scope>
    <source>
        <strain evidence="10 11">Foug A</strain>
    </source>
</reference>
<dbReference type="InterPro" id="IPR018200">
    <property type="entry name" value="USP_CS"/>
</dbReference>
<evidence type="ECO:0000256" key="1">
    <source>
        <dbReference type="ARBA" id="ARBA00000707"/>
    </source>
</evidence>
<dbReference type="PANTHER" id="PTHR24006:SF758">
    <property type="entry name" value="UBIQUITIN CARBOXYL-TERMINAL HYDROLASE 36"/>
    <property type="match status" value="1"/>
</dbReference>
<feature type="region of interest" description="Disordered" evidence="8">
    <location>
        <begin position="54"/>
        <end position="93"/>
    </location>
</feature>
<comment type="similarity">
    <text evidence="2 7">Belongs to the peptidase C19 family.</text>
</comment>
<dbReference type="OrthoDB" id="420187at2759"/>
<dbReference type="FunCoup" id="A0A0C3A5G2">
    <property type="interactions" value="138"/>
</dbReference>
<dbReference type="FunFam" id="3.90.70.10:FF:000119">
    <property type="entry name" value="Ubiquitin specific peptidase 36"/>
    <property type="match status" value="1"/>
</dbReference>
<dbReference type="STRING" id="1036808.A0A0C3A5G2"/>
<evidence type="ECO:0000256" key="3">
    <source>
        <dbReference type="ARBA" id="ARBA00022670"/>
    </source>
</evidence>
<evidence type="ECO:0000256" key="4">
    <source>
        <dbReference type="ARBA" id="ARBA00022786"/>
    </source>
</evidence>
<evidence type="ECO:0000256" key="8">
    <source>
        <dbReference type="SAM" id="MobiDB-lite"/>
    </source>
</evidence>
<dbReference type="GO" id="GO:0016579">
    <property type="term" value="P:protein deubiquitination"/>
    <property type="evidence" value="ECO:0007669"/>
    <property type="project" value="InterPro"/>
</dbReference>
<reference evidence="11" key="2">
    <citation type="submission" date="2015-01" db="EMBL/GenBank/DDBJ databases">
        <title>Evolutionary Origins and Diversification of the Mycorrhizal Mutualists.</title>
        <authorList>
            <consortium name="DOE Joint Genome Institute"/>
            <consortium name="Mycorrhizal Genomics Consortium"/>
            <person name="Kohler A."/>
            <person name="Kuo A."/>
            <person name="Nagy L.G."/>
            <person name="Floudas D."/>
            <person name="Copeland A."/>
            <person name="Barry K.W."/>
            <person name="Cichocki N."/>
            <person name="Veneault-Fourrey C."/>
            <person name="LaButti K."/>
            <person name="Lindquist E.A."/>
            <person name="Lipzen A."/>
            <person name="Lundell T."/>
            <person name="Morin E."/>
            <person name="Murat C."/>
            <person name="Riley R."/>
            <person name="Ohm R."/>
            <person name="Sun H."/>
            <person name="Tunlid A."/>
            <person name="Henrissat B."/>
            <person name="Grigoriev I.V."/>
            <person name="Hibbett D.S."/>
            <person name="Martin F."/>
        </authorList>
    </citation>
    <scope>NUCLEOTIDE SEQUENCE [LARGE SCALE GENOMIC DNA]</scope>
    <source>
        <strain evidence="11">Foug A</strain>
    </source>
</reference>
<dbReference type="GO" id="GO:0006508">
    <property type="term" value="P:proteolysis"/>
    <property type="evidence" value="ECO:0007669"/>
    <property type="project" value="UniProtKB-KW"/>
</dbReference>
<evidence type="ECO:0000259" key="9">
    <source>
        <dbReference type="PROSITE" id="PS50235"/>
    </source>
</evidence>
<keyword evidence="4 7" id="KW-0833">Ubl conjugation pathway</keyword>
<sequence length="687" mass="75269">MLASPLYPAQPFPAQLTSDDHSQLRPAKDIDAFNSLLPPPIEFIEGSSTGTLAVPEDKYEPINSSPKANKVGKTPAATHATPQKPPQTPASGTMKRHLYNGVLDLTWPAGCTVGNGLHNIGNTCFLNSALQCLLHTPPLLRVLLAHSQSDPLKNNGFCMACNFRQVMMDSHPKSRPFTPYLITSKLHLIAKHLRRGRQEDSHEFLRYAIDALQRSCLAGYPQKIDHELEKTTWVHKIFGGRLRSRVTCRECNHHSDTFDSMLDISLDIYGSSTLKEAFKKFVSVDYLRGADKYKCEKCKKPVVAEKQFTIHDAPAVLTVHLKRFSPLGRKIGHFVHYDERLSLQPVMSEGQYGPLYHLYGIISHAGGGPNSGHYFAHVKAANGRWYEMNDEMVSPQHKPPVDMKSAYILFYMKDKGQSLDAVVRSTEAIPSTTPSAKSSIVGSMKKRRVVGDDEDVGVKVDRPFIGPLLPSPIANSDACPSSSSNPAPDPQAVSLQKKIAAATKSSDALSSLALYGDDDSTDSPTEPRPTDSDTPTDSPTATLPPTSSLPSEATSDASTASTATNTPPFDGITPSSFYATPTSTSAYNSHNSQLNDKKRKPSDSDTDDDGDDEGRPPSGTSRHSQSPPSTFTSKQGHGHHHNRSHSPHHPFRRKSFGGGAVNPYNRAVGNNTLFHKKKYTMKRRMIM</sequence>
<keyword evidence="3 7" id="KW-0645">Protease</keyword>
<dbReference type="PROSITE" id="PS50235">
    <property type="entry name" value="USP_3"/>
    <property type="match status" value="1"/>
</dbReference>
<organism evidence="10 11">
    <name type="scientific">Scleroderma citrinum Foug A</name>
    <dbReference type="NCBI Taxonomy" id="1036808"/>
    <lineage>
        <taxon>Eukaryota</taxon>
        <taxon>Fungi</taxon>
        <taxon>Dikarya</taxon>
        <taxon>Basidiomycota</taxon>
        <taxon>Agaricomycotina</taxon>
        <taxon>Agaricomycetes</taxon>
        <taxon>Agaricomycetidae</taxon>
        <taxon>Boletales</taxon>
        <taxon>Sclerodermatineae</taxon>
        <taxon>Sclerodermataceae</taxon>
        <taxon>Scleroderma</taxon>
    </lineage>
</organism>
<dbReference type="PANTHER" id="PTHR24006">
    <property type="entry name" value="UBIQUITIN CARBOXYL-TERMINAL HYDROLASE"/>
    <property type="match status" value="1"/>
</dbReference>
<evidence type="ECO:0000256" key="6">
    <source>
        <dbReference type="ARBA" id="ARBA00022807"/>
    </source>
</evidence>
<dbReference type="EMBL" id="KN822008">
    <property type="protein sequence ID" value="KIM68928.1"/>
    <property type="molecule type" value="Genomic_DNA"/>
</dbReference>
<proteinExistence type="inferred from homology"/>
<evidence type="ECO:0000256" key="2">
    <source>
        <dbReference type="ARBA" id="ARBA00009085"/>
    </source>
</evidence>
<keyword evidence="11" id="KW-1185">Reference proteome</keyword>
<dbReference type="InterPro" id="IPR038765">
    <property type="entry name" value="Papain-like_cys_pep_sf"/>
</dbReference>
<evidence type="ECO:0000256" key="5">
    <source>
        <dbReference type="ARBA" id="ARBA00022801"/>
    </source>
</evidence>
<keyword evidence="6 7" id="KW-0788">Thiol protease</keyword>
<protein>
    <recommendedName>
        <fullName evidence="7">Ubiquitin carboxyl-terminal hydrolase</fullName>
        <ecNumber evidence="7">3.4.19.12</ecNumber>
    </recommendedName>
</protein>
<evidence type="ECO:0000313" key="10">
    <source>
        <dbReference type="EMBL" id="KIM68928.1"/>
    </source>
</evidence>
<feature type="compositionally biased region" description="Low complexity" evidence="8">
    <location>
        <begin position="532"/>
        <end position="564"/>
    </location>
</feature>
<comment type="catalytic activity">
    <reaction evidence="1 7">
        <text>Thiol-dependent hydrolysis of ester, thioester, amide, peptide and isopeptide bonds formed by the C-terminal Gly of ubiquitin (a 76-residue protein attached to proteins as an intracellular targeting signal).</text>
        <dbReference type="EC" id="3.4.19.12"/>
    </reaction>
</comment>
<gene>
    <name evidence="10" type="ORF">SCLCIDRAFT_104738</name>
</gene>
<dbReference type="GO" id="GO:0005829">
    <property type="term" value="C:cytosol"/>
    <property type="evidence" value="ECO:0007669"/>
    <property type="project" value="TreeGrafter"/>
</dbReference>